<reference evidence="3 5" key="2">
    <citation type="submission" date="2018-06" db="EMBL/GenBank/DDBJ databases">
        <authorList>
            <consortium name="Pathogen Informatics"/>
            <person name="Doyle S."/>
        </authorList>
    </citation>
    <scope>NUCLEOTIDE SEQUENCE [LARGE SCALE GENOMIC DNA]</scope>
    <source>
        <strain evidence="3 5">NCTC12376</strain>
    </source>
</reference>
<sequence length="209" mass="23716">MRNPINQTEMNSQLEALNELLTNEDKIKIQKVTMEFIEKSNKIMDKEGISEERIAEEHAREESKLFKKIKEVLIDSKNKEKILSKFNAVMDAVVAVLCFALFLTLFPALIASFVAVAMVHPILMIPAAPFLLTLFISAATLVAKGLRTDNYQSTEEYDQEQSDLDAKIDNGTLAYTQLYSFFKSEKASTDKEYASELDDVYEQNQVTVQ</sequence>
<evidence type="ECO:0008006" key="6">
    <source>
        <dbReference type="Google" id="ProtNLM"/>
    </source>
</evidence>
<dbReference type="EMBL" id="LNYR01000012">
    <property type="protein sequence ID" value="KTD50878.1"/>
    <property type="molecule type" value="Genomic_DNA"/>
</dbReference>
<dbReference type="Proteomes" id="UP000054639">
    <property type="component" value="Unassembled WGS sequence"/>
</dbReference>
<keyword evidence="4" id="KW-1185">Reference proteome</keyword>
<dbReference type="EMBL" id="UGOW01000001">
    <property type="protein sequence ID" value="STY17876.1"/>
    <property type="molecule type" value="Genomic_DNA"/>
</dbReference>
<keyword evidence="1" id="KW-0472">Membrane</keyword>
<evidence type="ECO:0000313" key="3">
    <source>
        <dbReference type="EMBL" id="STY17876.1"/>
    </source>
</evidence>
<keyword evidence="1" id="KW-1133">Transmembrane helix</keyword>
<feature type="transmembrane region" description="Helical" evidence="1">
    <location>
        <begin position="88"/>
        <end position="116"/>
    </location>
</feature>
<organism evidence="3 5">
    <name type="scientific">Legionella quateirensis</name>
    <dbReference type="NCBI Taxonomy" id="45072"/>
    <lineage>
        <taxon>Bacteria</taxon>
        <taxon>Pseudomonadati</taxon>
        <taxon>Pseudomonadota</taxon>
        <taxon>Gammaproteobacteria</taxon>
        <taxon>Legionellales</taxon>
        <taxon>Legionellaceae</taxon>
        <taxon>Legionella</taxon>
    </lineage>
</organism>
<keyword evidence="1" id="KW-0812">Transmembrane</keyword>
<reference evidence="2 4" key="1">
    <citation type="submission" date="2015-11" db="EMBL/GenBank/DDBJ databases">
        <title>Genomic analysis of 38 Legionella species identifies large and diverse effector repertoires.</title>
        <authorList>
            <person name="Burstein D."/>
            <person name="Amaro F."/>
            <person name="Zusman T."/>
            <person name="Lifshitz Z."/>
            <person name="Cohen O."/>
            <person name="Gilbert J.A."/>
            <person name="Pupko T."/>
            <person name="Shuman H.A."/>
            <person name="Segal G."/>
        </authorList>
    </citation>
    <scope>NUCLEOTIDE SEQUENCE [LARGE SCALE GENOMIC DNA]</scope>
    <source>
        <strain evidence="2 4">ATCC 49507</strain>
    </source>
</reference>
<dbReference type="AlphaFoldDB" id="A0A378KU53"/>
<dbReference type="RefSeq" id="WP_058473299.1">
    <property type="nucleotide sequence ID" value="NZ_CAAAIL010000004.1"/>
</dbReference>
<protein>
    <recommendedName>
        <fullName evidence="6">DUF5638 domain-containing protein</fullName>
    </recommendedName>
</protein>
<dbReference type="Proteomes" id="UP000254230">
    <property type="component" value="Unassembled WGS sequence"/>
</dbReference>
<evidence type="ECO:0000313" key="4">
    <source>
        <dbReference type="Proteomes" id="UP000054639"/>
    </source>
</evidence>
<proteinExistence type="predicted"/>
<feature type="transmembrane region" description="Helical" evidence="1">
    <location>
        <begin position="122"/>
        <end position="143"/>
    </location>
</feature>
<evidence type="ECO:0000313" key="2">
    <source>
        <dbReference type="EMBL" id="KTD50878.1"/>
    </source>
</evidence>
<evidence type="ECO:0000313" key="5">
    <source>
        <dbReference type="Proteomes" id="UP000254230"/>
    </source>
</evidence>
<accession>A0A378KU53</accession>
<evidence type="ECO:0000256" key="1">
    <source>
        <dbReference type="SAM" id="Phobius"/>
    </source>
</evidence>
<gene>
    <name evidence="2" type="ORF">Lqua_1105</name>
    <name evidence="3" type="ORF">NCTC12376_01691</name>
</gene>
<name>A0A378KU53_9GAMM</name>